<dbReference type="GO" id="GO:0005737">
    <property type="term" value="C:cytoplasm"/>
    <property type="evidence" value="ECO:0007669"/>
    <property type="project" value="TreeGrafter"/>
</dbReference>
<dbReference type="Gene3D" id="1.10.1200.10">
    <property type="entry name" value="ACP-like"/>
    <property type="match status" value="6"/>
</dbReference>
<organism evidence="11 12">
    <name type="scientific">Penicillium angulare</name>
    <dbReference type="NCBI Taxonomy" id="116970"/>
    <lineage>
        <taxon>Eukaryota</taxon>
        <taxon>Fungi</taxon>
        <taxon>Dikarya</taxon>
        <taxon>Ascomycota</taxon>
        <taxon>Pezizomycotina</taxon>
        <taxon>Eurotiomycetes</taxon>
        <taxon>Eurotiomycetidae</taxon>
        <taxon>Eurotiales</taxon>
        <taxon>Aspergillaceae</taxon>
        <taxon>Penicillium</taxon>
    </lineage>
</organism>
<dbReference type="FunFam" id="3.40.50.12780:FF:000024">
    <property type="entry name" value="Nonribosomal siderophore peptide synthase SidC"/>
    <property type="match status" value="1"/>
</dbReference>
<dbReference type="Gene3D" id="3.40.50.12780">
    <property type="entry name" value="N-terminal domain of ligase-like"/>
    <property type="match status" value="3"/>
</dbReference>
<evidence type="ECO:0000256" key="8">
    <source>
        <dbReference type="ARBA" id="ARBA00078302"/>
    </source>
</evidence>
<dbReference type="Gene3D" id="3.40.50.980">
    <property type="match status" value="1"/>
</dbReference>
<dbReference type="GO" id="GO:0031169">
    <property type="term" value="P:ferrichrome biosynthetic process"/>
    <property type="evidence" value="ECO:0007669"/>
    <property type="project" value="UniProtKB-ARBA"/>
</dbReference>
<dbReference type="InterPro" id="IPR020806">
    <property type="entry name" value="PKS_PP-bd"/>
</dbReference>
<dbReference type="SUPFAM" id="SSF52777">
    <property type="entry name" value="CoA-dependent acyltransferases"/>
    <property type="match status" value="12"/>
</dbReference>
<dbReference type="GO" id="GO:0016874">
    <property type="term" value="F:ligase activity"/>
    <property type="evidence" value="ECO:0007669"/>
    <property type="project" value="UniProtKB-KW"/>
</dbReference>
<keyword evidence="5" id="KW-0677">Repeat</keyword>
<dbReference type="SUPFAM" id="SSF47336">
    <property type="entry name" value="ACP-like"/>
    <property type="match status" value="6"/>
</dbReference>
<gene>
    <name evidence="11" type="ORF">N7456_011720</name>
</gene>
<evidence type="ECO:0000256" key="5">
    <source>
        <dbReference type="ARBA" id="ARBA00022737"/>
    </source>
</evidence>
<dbReference type="Gene3D" id="3.30.559.10">
    <property type="entry name" value="Chloramphenicol acetyltransferase-like domain"/>
    <property type="match status" value="6"/>
</dbReference>
<dbReference type="InterPro" id="IPR042099">
    <property type="entry name" value="ANL_N_sf"/>
</dbReference>
<protein>
    <recommendedName>
        <fullName evidence="7">Nonribosomal peptide synthetase sidC</fullName>
    </recommendedName>
    <alternativeName>
        <fullName evidence="8">Siderophore peptide synthetase C</fullName>
    </alternativeName>
</protein>
<dbReference type="Pfam" id="PF00668">
    <property type="entry name" value="Condensation"/>
    <property type="match status" value="6"/>
</dbReference>
<dbReference type="PROSITE" id="PS00455">
    <property type="entry name" value="AMP_BINDING"/>
    <property type="match status" value="1"/>
</dbReference>
<dbReference type="InterPro" id="IPR006162">
    <property type="entry name" value="Ppantetheine_attach_site"/>
</dbReference>
<dbReference type="InterPro" id="IPR010071">
    <property type="entry name" value="AA_adenyl_dom"/>
</dbReference>
<evidence type="ECO:0000313" key="12">
    <source>
        <dbReference type="Proteomes" id="UP001149165"/>
    </source>
</evidence>
<dbReference type="PANTHER" id="PTHR45527">
    <property type="entry name" value="NONRIBOSOMAL PEPTIDE SYNTHETASE"/>
    <property type="match status" value="1"/>
</dbReference>
<comment type="caution">
    <text evidence="11">The sequence shown here is derived from an EMBL/GenBank/DDBJ whole genome shotgun (WGS) entry which is preliminary data.</text>
</comment>
<evidence type="ECO:0000256" key="7">
    <source>
        <dbReference type="ARBA" id="ARBA00067294"/>
    </source>
</evidence>
<dbReference type="Proteomes" id="UP001149165">
    <property type="component" value="Unassembled WGS sequence"/>
</dbReference>
<sequence>MEKASQSPFLDSHGAVRASTACPVDTESPSLELVAWIWARLLSLSSIRTDQSPVFLLNGSVIKVDLFARSIHPANRQTLSVIPGIPTKFTAVVVGDYSPNQLDSTSTSLLTWFVNPTAQTSILHSTTDMDITAVHQINNRLTNLIQEQTKSGLQVELSVSELPAMSVSNPSPCILPGSQLLHELALGGSYDPSDSNHAVEFLAADGNICCLSYRALDQLSSKLAAKIAYAAAQHNATEKIVVPVLLPQSLELYITWLAILKAGGAFCPLTTDAPPERIEFILQDVAASVMITQGTLASRIPRNVSVTVINTDGILKTVDEDEKDQEEGQRATTPYPCAKILPSNLAYVMYTSGSTGRPKGVGISHRAATQSLLAHNDLIPPFNRFLQFASPTFDVSVFEVFFPFMRRATLIGSDREQLLLDISHVMTEMRVDAAELTPTVAGELLRTRAAAPSLRVLLTIGEMLTKHVVEEFGGTAHSDGILHGMYGPTEAAIHCTAATHFQSTSVVNLIGKPFKTVSAFIMSLEPEDKSIPHELETLPIGEIGELVVGGPQLADGYINRPEENAKAFIESPLYGRLYRTGDKARMLPSGEIECFGRISSGQVKLRGQRLELGEIEHVILRAPKVRSAVVIVSGGSLAAFVLASDEGIGDRELRDICRQWLPRFMVPGEFIILNQFPQLPSGKVDRKALEAEFAHRRSAVSSTGQQSFRDEVEETISSCVRDVLEKQLSSTESLVAGGLDSLAAIRLASHLLDAGIRLDVAQLLDADSVDGIWKLAKEIEETKPTEGTQASLRRIRQLVFDAGAAKIDALGLSSRVVNIEPSTHIQQAMILETVRHTKAYCNWVELEFQSSIDSMAIENAFKKLLERNSLLRSGFVEIGLKDQTYAQFTWKALDEWKIQRRDEFDYDLSLATENDLLHPFQIQFKELKGNLRVLVHIHHALYDGWSWQLILKDLHCILMGEETPLKPGYNIVTDFFIEHKLSEAANSSSLFWRDQLQDMLTGTLPNFHGHTDTTPGTCEVIDVLDISMAKLHDVSQHLMVSRQTIFQAAFCYILSTYIGSDDVIFGTVFSGRTLPVKGIETVLGPCIRTLPTRMKLDKMQTVSDLLLAIQNMNRKSLEHGSLPLQEIKKSSGIDLHENLFETAIVWQESIWTNDATNAHFKEVGTAEFLEFALLLEFEPREDKIHAKATYQNSIFPREQIQILLEQIDMVASIIIDSPMLPLHEIGTHLPLSTLSISNQDPETHKDRSSLVTGVETIALIEPTRHAIEILIQTNEDDISPRIQNLSYGQLNSQANRLAHYLIQQGLTRDHLAAVFLDKSIDSYISMLAVAKIGAGLLPITSQTFSQALGSIRASVDIQPWIIRPSASHYGALNSPHSFSQIFLPLNFDDYSDENLLTTHDSFYIVCADDSPASKDLVTCAYLSHHSLQSHVNVLMESYPTAVGSKLLQAAPSPLNASIIESFITWHMGMTLCLASTEDMTKRPKYVINTINATHLHVTPTLAGRLNPEDVPSVRYLLISGETLTDKVRQSWSGAGLHYGYETFGLAGICTLSSHVKHSTSLGNIGKPLENTSVMLLSDKDQSTLVPRGAAGELCFGGDQLARVFPVHRDQGFGNFVAHPHLGRIYRSGEYGRLLPDGSILLVSRLDQGYMKDHSAKFEDIDHAINSSKFVEDAKTMVLRNPLTGRQQPVTLWIPSSTTERLPNPNDLALISQDLFKELGERLTPSSMPTLLVPMQNMPMTESFKADYDQIQGYIERMSLDELESLSLEHDEDTDGEFTDVEKTIAGALAAVVEVDIQLISKNMSFYKLGLDSLSAISFSRRLQELGCGRMAVSTILHHSSVAQLGHVINLRTDGTQPQPNGPQTSYSTTFDEEFILDIKKNVEADQDSSVQDVYPCTPLQEAMLAADSDMNSAYFNHLLLRVSTKMEALKSVWASMLLRHDILRTCFKSTHDKRFAFAQIVLSEADLPWSDVETSSQTFNQDVAQTKSEFEHKSPVNGKLPYSLTAFVDSATHETHLLLSIHHALYDGEGISNLLREIQLVLNGDELPAPTNFGEFVRFTASASADNSDQFWDRYLAEVSPTLLSSSEELQDSEHPFASRQIHVNIQHSLASFKQKCKQISVTPLNVFHTAWARLLSLHSNSSDVCFGNVFSCRTVLLEGVESIVGPCFNTLPMRVKLPSSATNSDILKLSQKNNNSVLPHQLSSLRQLQRRALNGHSQLFDTLVIFQSSDNDLDPRHWELLEDEGNMGFPLICEIIPRENRDLISVCLHFHTSVLTHAMVELLSQNFLALIEHTLQYPSAQASDRAIIGANPPQIFEFDRPSLPESVHRSIAESQIVRPWSYQEEALRNIICKFSGVDEDAVSLHTTIFQLGLDSIHAVQIAGQLRSLGFGISAGDILEAASIDKIASFLESNGKEDNGVEFDFVSFENQHLHSVCEQYGLAPQTVQALRPCTPVQNGMLALFTHSHGKTYFNHMPLRFSKPLDRALLKEAWIKVMDQHDMLRTGFIQLSNQQYPFAMITYQEGFDIPWKEISKASADVPATQEQMVLKNLHQPPWQVTIEASDTVDTLHFSGLHALYDAQSLESIFSGVMAIYEGKELIKPSPIEATLGPLLIESQKQTQSTKEYWQEIATDMRPSKFPDMNPLRTENSKLLSSSVLSSTSLPDLEARCRELGVTLQAAGQAAWARLLTAYTGERNVTFGTVLSGRNLSAAAQHAVFPCLVTVPSPHNMEGSNLELLQRTLKRNASLIKNQFTPLAQIQRWLGSDEPLFDTLFVYQKFTNQLNETKNWQVIDEETRIDYPVSIELVPSLTDLEIRISYRSDILPQDQALTLLDQYDNLLKHTIFSPDSTADDYLFLEKSLLSITPAKEKTLPSPVSLLHQFVEENAIKLPSKIAFEFAYGVSSDSLQKQTWSYQQFNEDGNRVAHFLQAKGATPGGLVAICFDKCPEASIAILGILKAGCAYLAIDPSAPISRKQFIMDDSQSSILLCNSARKAELKGLNNVTIEAMDEPDKLKDLPCTSPLLSREIQPDDTCYCLYTSGTTGAPKGCEITHDNAVQAMLAFQILFSPHWDEESRWLQFASFHFDVSVLEQYWSWSVGICVTSCPRDLLFEDLPGTIQKLQITHIDLTPSLARLVHPNEVPSLTRGVFITGGEALKQEILDDWGKHGVIYNGYGPTEVTIGCTMLPRMRANDKASNIGPQFDNVGSYVFRPGTSMPVLRGGLGELCVSGPLVGKGYLNRAELTEERFQYLPEYDDRIYRTGDLVRILFDGSFQFLGRIDDQVKLRGQRLEIGEINEVIKQATPDVNEVATLVVKHPKQSKDQLVSFVTRVNHSDKRSSTVEIRAFADSGATLSTVKAACHAHLPGYMVPTHIIPLTAFPLSANNKADMKVLKSLYQELSLEDIQSLTAMTTNQAAKSAQEEKLIALLTKFIGSTQLVISSWSSIYELGLDSISVIGFSRSLREAGFSQAQPSLIMKHPTISAMAAALETSTGSTNSLHNLHRNAKQAIQAFAHKNSHSVIQSLGLTGPEVQHIAPCTPLQEGIIYHFLSSTKPMYCSSFTFDLDSNIILDKLRASWEEAQSQIQMLRARFLPSPDGYAQVILKHDALPWFQAKVLSEDHIESLQKKQQQLWISKLNGLSTNLWEVGVITSPKKSIMCLNMFHALYDGNSLGLLLNMVKDIYHGHSMTPDDTPRFSDILHLGPLCKDPKAELFWKEHLANCQFKPLPGSKENKGDSFVQRSRINTTDTLDHLKKSLGVSDQAILHACWLLTLQRHYNYVPPLGIIVSGRAIDLPGIENVVGPLFNTLPSNVQLRGLKSWADAARRCHEYHVSTMQFQYTPLRDIVKWLGRNPDEPLFDSLFVFQRENNDDNDDESTSRLWNPIDSEAEHEYPLAFEVVRHNTKGLTLTLATKDHAMPSQMAQEILSSFEQVLIEFAKTPEHEMPYLNGVMDASPAEVNGEPKVNGTSHHLENGYSFEWGPQACTIRDAIASLAGVDGASVGEETSIFEVGLDSIDAIKLSSRLSKLGVKIPVSIIMRSRNIKTMVGSLAVSDDHEQNGAAPALGAMERALTESLKKENLMPVDVCRVLPATPIQEGMVAEMFSSGYQHYYNHEILKIEPHVNLEGLQNAWTAVVKAHPILRTSFVEVSDPQIAASYAQVIHDDNTFDFQIVHIETTTMSSVIETQRGRASTELKGRPLLTVTICVDGNDRYLILSISHALYDGWSINLLHEDVAKSYNGEACTRPSSDIILEQILSSSGEKAVKFWRTTLSNLTPATFPPGPHSQTNSDEVHRAEAALSVSFKKADAFCKRHGVTMQALMVACWSLVLATHVKELDVVFGLVFSGRNVAESDNIMFPTMNTVAMRVILHGTRLDLVKYIQETILEMSEYQHFPLRRARPDNSSRPLFDTLFIYQKRPSETGQSAQNLYNSTGDGAADVEYPVCAEVEGVGEDLIGRVACRASVLGKDDTMELLGHISHVLASIIDDSSQETIGFTEDHMSICGRPVSRDSSSQGTDSSELRPRSSSTDWSPMESKIRSVLSVVSGVPENMIDQASNIFELGLDSISAIKVAALLKKQSIKLTVSDMLKAGSITNMTKAVDTQHVDLTQREVTEALQQSMGGIPVNSLLESYGVPTDHIQTASPTTAGQTYFLAMHSLNPEVFYPQFFYFSPKKLSKDILNYAWSFLISQTPILRTAFIPTENLRLPYIQAVFKYVHNPVRWHEDLDTQVTIANIERKFGSVPVELHACQTNQGTALTLKIHHALYDAISLPSMMDELSQICDKGQFELKARPRDISQLVAIQHVRSPENVRRQFWQTYLDGISIREREKQPVGEFGAIQQHYRPGLVSNMSCAETAAKLQGLSIQSIFLAMYSRVHVQTFGNAEELVVGLYLANRSYVTEGLSELVAPTVNIVPLRLDNNISGDRESLFAAAKKIQNDINLVNMIEHAGVSLVEIGEWTGVRINTCINFLRLPEMETPIDTGAPQVAFRAIQHEELEDLNGSKLSKTAPSLTHGDTAALSSDTQVIRAAASTAAMKNVFWPTIDVEAAIRKDRLDFGLFGPNARLDHDTASQMIANMQQEMEVLLDTLS</sequence>
<evidence type="ECO:0000256" key="3">
    <source>
        <dbReference type="ARBA" id="ARBA00022553"/>
    </source>
</evidence>
<keyword evidence="3" id="KW-0597">Phosphoprotein</keyword>
<evidence type="ECO:0000259" key="10">
    <source>
        <dbReference type="PROSITE" id="PS50075"/>
    </source>
</evidence>
<dbReference type="GO" id="GO:0031177">
    <property type="term" value="F:phosphopantetheine binding"/>
    <property type="evidence" value="ECO:0007669"/>
    <property type="project" value="InterPro"/>
</dbReference>
<feature type="domain" description="Carrier" evidence="10">
    <location>
        <begin position="3416"/>
        <end position="3493"/>
    </location>
</feature>
<comment type="similarity">
    <text evidence="6">Belongs to the NRP synthetase family.</text>
</comment>
<dbReference type="NCBIfam" id="TIGR01733">
    <property type="entry name" value="AA-adenyl-dom"/>
    <property type="match status" value="2"/>
</dbReference>
<dbReference type="GO" id="GO:0010106">
    <property type="term" value="P:cellular response to iron ion starvation"/>
    <property type="evidence" value="ECO:0007669"/>
    <property type="project" value="UniProtKB-ARBA"/>
</dbReference>
<feature type="domain" description="Carrier" evidence="10">
    <location>
        <begin position="1775"/>
        <end position="1852"/>
    </location>
</feature>
<dbReference type="InterPro" id="IPR001242">
    <property type="entry name" value="Condensation_dom"/>
</dbReference>
<dbReference type="Gene3D" id="3.30.300.30">
    <property type="match status" value="3"/>
</dbReference>
<dbReference type="InterPro" id="IPR036736">
    <property type="entry name" value="ACP-like_sf"/>
</dbReference>
<evidence type="ECO:0000256" key="1">
    <source>
        <dbReference type="ARBA" id="ARBA00004924"/>
    </source>
</evidence>
<feature type="domain" description="Carrier" evidence="10">
    <location>
        <begin position="3980"/>
        <end position="4053"/>
    </location>
</feature>
<reference evidence="11" key="1">
    <citation type="submission" date="2022-11" db="EMBL/GenBank/DDBJ databases">
        <authorList>
            <person name="Petersen C."/>
        </authorList>
    </citation>
    <scope>NUCLEOTIDE SEQUENCE</scope>
    <source>
        <strain evidence="11">IBT 30069</strain>
    </source>
</reference>
<dbReference type="OrthoDB" id="416786at2759"/>
<dbReference type="PROSITE" id="PS50075">
    <property type="entry name" value="CARRIER"/>
    <property type="match status" value="5"/>
</dbReference>
<dbReference type="InterPro" id="IPR009081">
    <property type="entry name" value="PP-bd_ACP"/>
</dbReference>
<dbReference type="FunFam" id="3.30.300.30:FF:000033">
    <property type="entry name" value="Nonribosomal siderophore peptide synthase SidC"/>
    <property type="match status" value="1"/>
</dbReference>
<name>A0A9W9EUE7_9EURO</name>
<dbReference type="EMBL" id="JAPQKH010000007">
    <property type="protein sequence ID" value="KAJ5088104.1"/>
    <property type="molecule type" value="Genomic_DNA"/>
</dbReference>
<dbReference type="Gene3D" id="3.30.559.30">
    <property type="entry name" value="Nonribosomal peptide synthetase, condensation domain"/>
    <property type="match status" value="6"/>
</dbReference>
<keyword evidence="2" id="KW-0596">Phosphopantetheine</keyword>
<dbReference type="PROSITE" id="PS00012">
    <property type="entry name" value="PHOSPHOPANTETHEINE"/>
    <property type="match status" value="3"/>
</dbReference>
<dbReference type="InterPro" id="IPR023213">
    <property type="entry name" value="CAT-like_dom_sf"/>
</dbReference>
<accession>A0A9W9EUE7</accession>
<dbReference type="Pfam" id="PF00501">
    <property type="entry name" value="AMP-binding"/>
    <property type="match status" value="4"/>
</dbReference>
<dbReference type="CDD" id="cd19542">
    <property type="entry name" value="CT_NRPS-like"/>
    <property type="match status" value="2"/>
</dbReference>
<evidence type="ECO:0000256" key="6">
    <source>
        <dbReference type="ARBA" id="ARBA00029454"/>
    </source>
</evidence>
<dbReference type="InterPro" id="IPR045851">
    <property type="entry name" value="AMP-bd_C_sf"/>
</dbReference>
<dbReference type="SMART" id="SM00823">
    <property type="entry name" value="PKS_PP"/>
    <property type="match status" value="5"/>
</dbReference>
<feature type="region of interest" description="Disordered" evidence="9">
    <location>
        <begin position="4504"/>
        <end position="4532"/>
    </location>
</feature>
<evidence type="ECO:0000256" key="4">
    <source>
        <dbReference type="ARBA" id="ARBA00022598"/>
    </source>
</evidence>
<comment type="pathway">
    <text evidence="1">Siderophore biosynthesis.</text>
</comment>
<evidence type="ECO:0000313" key="11">
    <source>
        <dbReference type="EMBL" id="KAJ5088104.1"/>
    </source>
</evidence>
<dbReference type="Pfam" id="PF00550">
    <property type="entry name" value="PP-binding"/>
    <property type="match status" value="6"/>
</dbReference>
<evidence type="ECO:0000256" key="2">
    <source>
        <dbReference type="ARBA" id="ARBA00022450"/>
    </source>
</evidence>
<proteinExistence type="inferred from homology"/>
<feature type="domain" description="Carrier" evidence="10">
    <location>
        <begin position="2342"/>
        <end position="2415"/>
    </location>
</feature>
<dbReference type="FunFam" id="3.40.50.980:FF:000001">
    <property type="entry name" value="Non-ribosomal peptide synthetase"/>
    <property type="match status" value="1"/>
</dbReference>
<keyword evidence="12" id="KW-1185">Reference proteome</keyword>
<dbReference type="GO" id="GO:0043041">
    <property type="term" value="P:amino acid activation for nonribosomal peptide biosynthetic process"/>
    <property type="evidence" value="ECO:0007669"/>
    <property type="project" value="TreeGrafter"/>
</dbReference>
<dbReference type="InterPro" id="IPR000873">
    <property type="entry name" value="AMP-dep_synth/lig_dom"/>
</dbReference>
<feature type="domain" description="Carrier" evidence="10">
    <location>
        <begin position="4531"/>
        <end position="4604"/>
    </location>
</feature>
<dbReference type="InterPro" id="IPR025110">
    <property type="entry name" value="AMP-bd_C"/>
</dbReference>
<dbReference type="PANTHER" id="PTHR45527:SF1">
    <property type="entry name" value="FATTY ACID SYNTHASE"/>
    <property type="match status" value="1"/>
</dbReference>
<keyword evidence="4" id="KW-0436">Ligase</keyword>
<feature type="compositionally biased region" description="Low complexity" evidence="9">
    <location>
        <begin position="4509"/>
        <end position="4518"/>
    </location>
</feature>
<dbReference type="SUPFAM" id="SSF56801">
    <property type="entry name" value="Acetyl-CoA synthetase-like"/>
    <property type="match status" value="3"/>
</dbReference>
<dbReference type="Pfam" id="PF13193">
    <property type="entry name" value="AMP-binding_C"/>
    <property type="match status" value="1"/>
</dbReference>
<dbReference type="CDD" id="cd05918">
    <property type="entry name" value="A_NRPS_SidN3_like"/>
    <property type="match status" value="2"/>
</dbReference>
<dbReference type="InterPro" id="IPR020845">
    <property type="entry name" value="AMP-binding_CS"/>
</dbReference>
<reference evidence="11" key="2">
    <citation type="journal article" date="2023" name="IMA Fungus">
        <title>Comparative genomic study of the Penicillium genus elucidates a diverse pangenome and 15 lateral gene transfer events.</title>
        <authorList>
            <person name="Petersen C."/>
            <person name="Sorensen T."/>
            <person name="Nielsen M.R."/>
            <person name="Sondergaard T.E."/>
            <person name="Sorensen J.L."/>
            <person name="Fitzpatrick D.A."/>
            <person name="Frisvad J.C."/>
            <person name="Nielsen K.L."/>
        </authorList>
    </citation>
    <scope>NUCLEOTIDE SEQUENCE</scope>
    <source>
        <strain evidence="11">IBT 30069</strain>
    </source>
</reference>
<evidence type="ECO:0000256" key="9">
    <source>
        <dbReference type="SAM" id="MobiDB-lite"/>
    </source>
</evidence>